<dbReference type="PANTHER" id="PTHR43581">
    <property type="entry name" value="ATP/GTP PHOSPHATASE"/>
    <property type="match status" value="1"/>
</dbReference>
<evidence type="ECO:0000259" key="1">
    <source>
        <dbReference type="Pfam" id="PF13304"/>
    </source>
</evidence>
<reference evidence="2 3" key="1">
    <citation type="submission" date="2013-07" db="EMBL/GenBank/DDBJ databases">
        <title>Draft genome sequence of Pseudoalteromonas luteoviolacea 2ta16.</title>
        <authorList>
            <person name="Allen E.E."/>
            <person name="Azam F."/>
            <person name="Podell S."/>
        </authorList>
    </citation>
    <scope>NUCLEOTIDE SEQUENCE [LARGE SCALE GENOMIC DNA]</scope>
    <source>
        <strain evidence="2 3">2ta16</strain>
    </source>
</reference>
<dbReference type="PATRIC" id="fig|1353533.3.peg.5046"/>
<dbReference type="GO" id="GO:0005524">
    <property type="term" value="F:ATP binding"/>
    <property type="evidence" value="ECO:0007669"/>
    <property type="project" value="InterPro"/>
</dbReference>
<dbReference type="GO" id="GO:0016887">
    <property type="term" value="F:ATP hydrolysis activity"/>
    <property type="evidence" value="ECO:0007669"/>
    <property type="project" value="InterPro"/>
</dbReference>
<dbReference type="Pfam" id="PF13304">
    <property type="entry name" value="AAA_21"/>
    <property type="match status" value="1"/>
</dbReference>
<evidence type="ECO:0000313" key="3">
    <source>
        <dbReference type="Proteomes" id="UP000017820"/>
    </source>
</evidence>
<dbReference type="EMBL" id="AUSV01000134">
    <property type="protein sequence ID" value="ESP90520.1"/>
    <property type="molecule type" value="Genomic_DNA"/>
</dbReference>
<gene>
    <name evidence="2" type="ORF">PL2TA16_01624</name>
</gene>
<dbReference type="InterPro" id="IPR027417">
    <property type="entry name" value="P-loop_NTPase"/>
</dbReference>
<accession>V4HIA9</accession>
<dbReference type="InterPro" id="IPR003959">
    <property type="entry name" value="ATPase_AAA_core"/>
</dbReference>
<protein>
    <submittedName>
        <fullName evidence="2">ABC-type multidrug transport system, ATPase component</fullName>
    </submittedName>
</protein>
<feature type="domain" description="ATPase AAA-type core" evidence="1">
    <location>
        <begin position="312"/>
        <end position="406"/>
    </location>
</feature>
<proteinExistence type="predicted"/>
<comment type="caution">
    <text evidence="2">The sequence shown here is derived from an EMBL/GenBank/DDBJ whole genome shotgun (WGS) entry which is preliminary data.</text>
</comment>
<organism evidence="2 3">
    <name type="scientific">Pseudoalteromonas luteoviolacea (strain 2ta16)</name>
    <dbReference type="NCBI Taxonomy" id="1353533"/>
    <lineage>
        <taxon>Bacteria</taxon>
        <taxon>Pseudomonadati</taxon>
        <taxon>Pseudomonadota</taxon>
        <taxon>Gammaproteobacteria</taxon>
        <taxon>Alteromonadales</taxon>
        <taxon>Pseudoalteromonadaceae</taxon>
        <taxon>Pseudoalteromonas</taxon>
    </lineage>
</organism>
<dbReference type="InterPro" id="IPR051396">
    <property type="entry name" value="Bact_Antivir_Def_Nuclease"/>
</dbReference>
<sequence>MKIYTDSHPKKSKEKYIFLEHSNWDDYSYQSTYNVYYYNGFKEIHLGEAKLIDSEKGVGKVKVDNDISSLPYNLCSLGQTKEYYRDLKKLSKTEFDLILKALNDCAYDDGIYKIFRDLDQFKSSAVRFSTAEQALSFGREVFSRTINSDIKPCHSFTFNTLLKGFKKSHKLNFKFFDKKDKKIPSNINVVIGRNGTGKTQLLSDLAKTISGYGFDKDELIESRDNKFGNTNPVFGHVIVISYSAFDSFEIPGKDEQERNKLSLAGHVHGYKYCGLRERISSEQYRLKDISEITKDFHASFEKIENLGKEDEWFSCIEHVLNDLSFQNLSKNKLRKSFKKLSSGQKIILSILAGVYEHIENNSLIILDEPETHLHPSLMSAFMHSLRDILESFDSYAIIATHSPVILQETPSMFVQVLGGTTSIPSVKSLKLESFGEEISTLTEEVFHVSYEDANFYKTLSKLSKEGYSISEIEKLFEKRLGFTAKSFIETL</sequence>
<dbReference type="Proteomes" id="UP000017820">
    <property type="component" value="Unassembled WGS sequence"/>
</dbReference>
<dbReference type="RefSeq" id="WP_023401877.1">
    <property type="nucleotide sequence ID" value="NZ_AUSV01000134.1"/>
</dbReference>
<dbReference type="Gene3D" id="3.40.50.300">
    <property type="entry name" value="P-loop containing nucleotide triphosphate hydrolases"/>
    <property type="match status" value="1"/>
</dbReference>
<name>V4HIA9_PSEL2</name>
<dbReference type="SUPFAM" id="SSF52540">
    <property type="entry name" value="P-loop containing nucleoside triphosphate hydrolases"/>
    <property type="match status" value="1"/>
</dbReference>
<evidence type="ECO:0000313" key="2">
    <source>
        <dbReference type="EMBL" id="ESP90520.1"/>
    </source>
</evidence>
<dbReference type="PANTHER" id="PTHR43581:SF2">
    <property type="entry name" value="EXCINUCLEASE ATPASE SUBUNIT"/>
    <property type="match status" value="1"/>
</dbReference>
<dbReference type="AlphaFoldDB" id="V4HIA9"/>